<comment type="caution">
    <text evidence="2">The sequence shown here is derived from an EMBL/GenBank/DDBJ whole genome shotgun (WGS) entry which is preliminary data.</text>
</comment>
<dbReference type="STRING" id="35608.A0A2U1MWU6"/>
<dbReference type="InterPro" id="IPR050942">
    <property type="entry name" value="F-box_BR-signaling"/>
</dbReference>
<dbReference type="Proteomes" id="UP000245207">
    <property type="component" value="Unassembled WGS sequence"/>
</dbReference>
<dbReference type="PANTHER" id="PTHR44259:SF108">
    <property type="entry name" value="F-BOX PROTEIN SKIP23-LIKE"/>
    <property type="match status" value="1"/>
</dbReference>
<evidence type="ECO:0000259" key="1">
    <source>
        <dbReference type="Pfam" id="PF03478"/>
    </source>
</evidence>
<protein>
    <recommendedName>
        <fullName evidence="1">KIB1-4 beta-propeller domain-containing protein</fullName>
    </recommendedName>
</protein>
<feature type="domain" description="KIB1-4 beta-propeller" evidence="1">
    <location>
        <begin position="71"/>
        <end position="342"/>
    </location>
</feature>
<reference evidence="2 3" key="1">
    <citation type="journal article" date="2018" name="Mol. Plant">
        <title>The genome of Artemisia annua provides insight into the evolution of Asteraceae family and artemisinin biosynthesis.</title>
        <authorList>
            <person name="Shen Q."/>
            <person name="Zhang L."/>
            <person name="Liao Z."/>
            <person name="Wang S."/>
            <person name="Yan T."/>
            <person name="Shi P."/>
            <person name="Liu M."/>
            <person name="Fu X."/>
            <person name="Pan Q."/>
            <person name="Wang Y."/>
            <person name="Lv Z."/>
            <person name="Lu X."/>
            <person name="Zhang F."/>
            <person name="Jiang W."/>
            <person name="Ma Y."/>
            <person name="Chen M."/>
            <person name="Hao X."/>
            <person name="Li L."/>
            <person name="Tang Y."/>
            <person name="Lv G."/>
            <person name="Zhou Y."/>
            <person name="Sun X."/>
            <person name="Brodelius P.E."/>
            <person name="Rose J.K.C."/>
            <person name="Tang K."/>
        </authorList>
    </citation>
    <scope>NUCLEOTIDE SEQUENCE [LARGE SCALE GENOMIC DNA]</scope>
    <source>
        <strain evidence="3">cv. Huhao1</strain>
        <tissue evidence="2">Leaf</tissue>
    </source>
</reference>
<keyword evidence="3" id="KW-1185">Reference proteome</keyword>
<evidence type="ECO:0000313" key="2">
    <source>
        <dbReference type="EMBL" id="PWA65728.1"/>
    </source>
</evidence>
<dbReference type="Pfam" id="PF03478">
    <property type="entry name" value="Beta-prop_KIB1-4"/>
    <property type="match status" value="1"/>
</dbReference>
<gene>
    <name evidence="2" type="ORF">CTI12_AA333470</name>
</gene>
<dbReference type="AlphaFoldDB" id="A0A2U1MWU6"/>
<accession>A0A2U1MWU6</accession>
<proteinExistence type="predicted"/>
<dbReference type="EMBL" id="PKPP01004169">
    <property type="protein sequence ID" value="PWA65728.1"/>
    <property type="molecule type" value="Genomic_DNA"/>
</dbReference>
<sequence length="370" mass="41962">MEWSEMLPELLDVLAHKHIVFYEDYPSFAGVCKSWHKAALQTSKGNNGPPSRLPSLMLSEKKGYSEFRDLFLLSNDTIRKIRLPEAYGKLCMSSCGWLVTVGDDHASQLVNPLSREIINLPKIDTFPRFLETCNWDYGIRKLVFLAPSSLVVVLWGCSGKLGFCRIGESKWTPVEKGWRSCIYDITYYNGRIYSFDGQCHIQACDVHGKDPVLVDVERLPVDLYDYNRQDIGGAYIIGLDDGERKTLLVVIREGMFDDVDDDLCEETYKTKSFQVFEYDLASEKWSKVKDLGGKTLFVGYSSSFWVEDTAKVIKGNCIYFTDDVFVLYRGSKNGGGRDMGIYHLCDGTIEPHFAGRSSSDLSPPIWLQSI</sequence>
<dbReference type="InterPro" id="IPR005174">
    <property type="entry name" value="KIB1-4_b-propeller"/>
</dbReference>
<evidence type="ECO:0000313" key="3">
    <source>
        <dbReference type="Proteomes" id="UP000245207"/>
    </source>
</evidence>
<name>A0A2U1MWU6_ARTAN</name>
<dbReference type="PANTHER" id="PTHR44259">
    <property type="entry name" value="OS07G0183000 PROTEIN-RELATED"/>
    <property type="match status" value="1"/>
</dbReference>
<dbReference type="OrthoDB" id="642536at2759"/>
<organism evidence="2 3">
    <name type="scientific">Artemisia annua</name>
    <name type="common">Sweet wormwood</name>
    <dbReference type="NCBI Taxonomy" id="35608"/>
    <lineage>
        <taxon>Eukaryota</taxon>
        <taxon>Viridiplantae</taxon>
        <taxon>Streptophyta</taxon>
        <taxon>Embryophyta</taxon>
        <taxon>Tracheophyta</taxon>
        <taxon>Spermatophyta</taxon>
        <taxon>Magnoliopsida</taxon>
        <taxon>eudicotyledons</taxon>
        <taxon>Gunneridae</taxon>
        <taxon>Pentapetalae</taxon>
        <taxon>asterids</taxon>
        <taxon>campanulids</taxon>
        <taxon>Asterales</taxon>
        <taxon>Asteraceae</taxon>
        <taxon>Asteroideae</taxon>
        <taxon>Anthemideae</taxon>
        <taxon>Artemisiinae</taxon>
        <taxon>Artemisia</taxon>
    </lineage>
</organism>